<sequence length="79" mass="8546">MALAKMIEYELCSGFSIQRISYRPLPLIVDVMLDHESVWVLKAKPSCGLGCTSSGLGVGSDSVSYSHTDAVRKARRSIG</sequence>
<proteinExistence type="predicted"/>
<protein>
    <submittedName>
        <fullName evidence="1">Uncharacterized protein</fullName>
    </submittedName>
</protein>
<gene>
    <name evidence="1" type="ORF">GN244_ATG18898</name>
</gene>
<dbReference type="EMBL" id="WSZM01000823">
    <property type="protein sequence ID" value="KAF4029379.1"/>
    <property type="molecule type" value="Genomic_DNA"/>
</dbReference>
<name>A0A833SF20_PHYIN</name>
<keyword evidence="2" id="KW-1185">Reference proteome</keyword>
<dbReference type="Proteomes" id="UP000602510">
    <property type="component" value="Unassembled WGS sequence"/>
</dbReference>
<dbReference type="AlphaFoldDB" id="A0A833SF20"/>
<reference evidence="1" key="1">
    <citation type="submission" date="2020-04" db="EMBL/GenBank/DDBJ databases">
        <title>Hybrid Assembly of Korean Phytophthora infestans isolates.</title>
        <authorList>
            <person name="Prokchorchik M."/>
            <person name="Lee Y."/>
            <person name="Seo J."/>
            <person name="Cho J.-H."/>
            <person name="Park Y.-E."/>
            <person name="Jang D.-C."/>
            <person name="Im J.-S."/>
            <person name="Choi J.-G."/>
            <person name="Park H.-J."/>
            <person name="Lee G.-B."/>
            <person name="Lee Y.-G."/>
            <person name="Hong S.-Y."/>
            <person name="Cho K."/>
            <person name="Sohn K.H."/>
        </authorList>
    </citation>
    <scope>NUCLEOTIDE SEQUENCE</scope>
    <source>
        <strain evidence="1">KR_1_A1</strain>
    </source>
</reference>
<organism evidence="1 2">
    <name type="scientific">Phytophthora infestans</name>
    <name type="common">Potato late blight agent</name>
    <name type="synonym">Botrytis infestans</name>
    <dbReference type="NCBI Taxonomy" id="4787"/>
    <lineage>
        <taxon>Eukaryota</taxon>
        <taxon>Sar</taxon>
        <taxon>Stramenopiles</taxon>
        <taxon>Oomycota</taxon>
        <taxon>Peronosporomycetes</taxon>
        <taxon>Peronosporales</taxon>
        <taxon>Peronosporaceae</taxon>
        <taxon>Phytophthora</taxon>
    </lineage>
</organism>
<comment type="caution">
    <text evidence="1">The sequence shown here is derived from an EMBL/GenBank/DDBJ whole genome shotgun (WGS) entry which is preliminary data.</text>
</comment>
<evidence type="ECO:0000313" key="2">
    <source>
        <dbReference type="Proteomes" id="UP000602510"/>
    </source>
</evidence>
<evidence type="ECO:0000313" key="1">
    <source>
        <dbReference type="EMBL" id="KAF4029379.1"/>
    </source>
</evidence>
<accession>A0A833SF20</accession>